<keyword evidence="2" id="KW-1133">Transmembrane helix</keyword>
<organism evidence="3 4">
    <name type="scientific">Dendrothele bispora (strain CBS 962.96)</name>
    <dbReference type="NCBI Taxonomy" id="1314807"/>
    <lineage>
        <taxon>Eukaryota</taxon>
        <taxon>Fungi</taxon>
        <taxon>Dikarya</taxon>
        <taxon>Basidiomycota</taxon>
        <taxon>Agaricomycotina</taxon>
        <taxon>Agaricomycetes</taxon>
        <taxon>Agaricomycetidae</taxon>
        <taxon>Agaricales</taxon>
        <taxon>Agaricales incertae sedis</taxon>
        <taxon>Dendrothele</taxon>
    </lineage>
</organism>
<keyword evidence="2" id="KW-0472">Membrane</keyword>
<accession>A0A4S8LR12</accession>
<dbReference type="AlphaFoldDB" id="A0A4S8LR12"/>
<feature type="region of interest" description="Disordered" evidence="1">
    <location>
        <begin position="125"/>
        <end position="203"/>
    </location>
</feature>
<gene>
    <name evidence="3" type="ORF">K435DRAFT_840836</name>
</gene>
<dbReference type="OrthoDB" id="3070875at2759"/>
<reference evidence="3 4" key="1">
    <citation type="journal article" date="2019" name="Nat. Ecol. Evol.">
        <title>Megaphylogeny resolves global patterns of mushroom evolution.</title>
        <authorList>
            <person name="Varga T."/>
            <person name="Krizsan K."/>
            <person name="Foldi C."/>
            <person name="Dima B."/>
            <person name="Sanchez-Garcia M."/>
            <person name="Sanchez-Ramirez S."/>
            <person name="Szollosi G.J."/>
            <person name="Szarkandi J.G."/>
            <person name="Papp V."/>
            <person name="Albert L."/>
            <person name="Andreopoulos W."/>
            <person name="Angelini C."/>
            <person name="Antonin V."/>
            <person name="Barry K.W."/>
            <person name="Bougher N.L."/>
            <person name="Buchanan P."/>
            <person name="Buyck B."/>
            <person name="Bense V."/>
            <person name="Catcheside P."/>
            <person name="Chovatia M."/>
            <person name="Cooper J."/>
            <person name="Damon W."/>
            <person name="Desjardin D."/>
            <person name="Finy P."/>
            <person name="Geml J."/>
            <person name="Haridas S."/>
            <person name="Hughes K."/>
            <person name="Justo A."/>
            <person name="Karasinski D."/>
            <person name="Kautmanova I."/>
            <person name="Kiss B."/>
            <person name="Kocsube S."/>
            <person name="Kotiranta H."/>
            <person name="LaButti K.M."/>
            <person name="Lechner B.E."/>
            <person name="Liimatainen K."/>
            <person name="Lipzen A."/>
            <person name="Lukacs Z."/>
            <person name="Mihaltcheva S."/>
            <person name="Morgado L.N."/>
            <person name="Niskanen T."/>
            <person name="Noordeloos M.E."/>
            <person name="Ohm R.A."/>
            <person name="Ortiz-Santana B."/>
            <person name="Ovrebo C."/>
            <person name="Racz N."/>
            <person name="Riley R."/>
            <person name="Savchenko A."/>
            <person name="Shiryaev A."/>
            <person name="Soop K."/>
            <person name="Spirin V."/>
            <person name="Szebenyi C."/>
            <person name="Tomsovsky M."/>
            <person name="Tulloss R.E."/>
            <person name="Uehling J."/>
            <person name="Grigoriev I.V."/>
            <person name="Vagvolgyi C."/>
            <person name="Papp T."/>
            <person name="Martin F.M."/>
            <person name="Miettinen O."/>
            <person name="Hibbett D.S."/>
            <person name="Nagy L.G."/>
        </authorList>
    </citation>
    <scope>NUCLEOTIDE SEQUENCE [LARGE SCALE GENOMIC DNA]</scope>
    <source>
        <strain evidence="3 4">CBS 962.96</strain>
    </source>
</reference>
<sequence length="414" mass="44928">MILWTNALSIAAPPTITQSTPVTVSWFREKNDPPGSWFLEKQHANTENPPDFTHGASDPLFVNNSTGSSGTVIITFTNAPGPFRLLGFEGDIKATLPPGPSKQPYFTGSSTFMVVTLQGSVPTTVFNSPTTLPSTTSSLSSSISKSISPGPTSISQETPIPPEQQTTSNPTATPTSSEIPPSSSLLPPNASNNGLDEPITKNRHSNVPKIVGSVIGGVIFFSLLAVIFLIWRRRMRRAESTLFHRDLMVRNKGADGFPDLKDSRVFKFDELETGIITEKKSSAVSKQSVSNSSSLADEEERTPVLRRYSSSSSDIDGPPPPSPARTDTYRPSESFDIPAGVRPKLPARTDRQMGIQDQIMALRQQMIRNRSSSSTAEISKLRKRIKELEESQNSDWALELTDVVPPGSGSNTQT</sequence>
<dbReference type="EMBL" id="ML179296">
    <property type="protein sequence ID" value="THU91814.1"/>
    <property type="molecule type" value="Genomic_DNA"/>
</dbReference>
<feature type="region of interest" description="Disordered" evidence="1">
    <location>
        <begin position="280"/>
        <end position="351"/>
    </location>
</feature>
<keyword evidence="4" id="KW-1185">Reference proteome</keyword>
<feature type="transmembrane region" description="Helical" evidence="2">
    <location>
        <begin position="210"/>
        <end position="231"/>
    </location>
</feature>
<feature type="compositionally biased region" description="Low complexity" evidence="1">
    <location>
        <begin position="282"/>
        <end position="294"/>
    </location>
</feature>
<name>A0A4S8LR12_DENBC</name>
<dbReference type="Proteomes" id="UP000297245">
    <property type="component" value="Unassembled WGS sequence"/>
</dbReference>
<protein>
    <submittedName>
        <fullName evidence="3">Uncharacterized protein</fullName>
    </submittedName>
</protein>
<proteinExistence type="predicted"/>
<evidence type="ECO:0000256" key="1">
    <source>
        <dbReference type="SAM" id="MobiDB-lite"/>
    </source>
</evidence>
<feature type="compositionally biased region" description="Low complexity" evidence="1">
    <location>
        <begin position="128"/>
        <end position="155"/>
    </location>
</feature>
<evidence type="ECO:0000313" key="3">
    <source>
        <dbReference type="EMBL" id="THU91814.1"/>
    </source>
</evidence>
<dbReference type="CDD" id="cd12087">
    <property type="entry name" value="TM_EGFR-like"/>
    <property type="match status" value="1"/>
</dbReference>
<keyword evidence="2" id="KW-0812">Transmembrane</keyword>
<feature type="compositionally biased region" description="Low complexity" evidence="1">
    <location>
        <begin position="166"/>
        <end position="193"/>
    </location>
</feature>
<evidence type="ECO:0000256" key="2">
    <source>
        <dbReference type="SAM" id="Phobius"/>
    </source>
</evidence>
<evidence type="ECO:0000313" key="4">
    <source>
        <dbReference type="Proteomes" id="UP000297245"/>
    </source>
</evidence>